<evidence type="ECO:0000313" key="3">
    <source>
        <dbReference type="Proteomes" id="UP000783037"/>
    </source>
</evidence>
<evidence type="ECO:0000256" key="1">
    <source>
        <dbReference type="SAM" id="Phobius"/>
    </source>
</evidence>
<dbReference type="AlphaFoldDB" id="A0A8T3V7S7"/>
<gene>
    <name evidence="2" type="ORF">E7Z79_09480</name>
</gene>
<dbReference type="Pfam" id="PF02592">
    <property type="entry name" value="Vut_1"/>
    <property type="match status" value="1"/>
</dbReference>
<protein>
    <submittedName>
        <fullName evidence="2">VUT family protein</fullName>
    </submittedName>
</protein>
<name>A0A8T3V7S7_9EURY</name>
<dbReference type="Proteomes" id="UP000783037">
    <property type="component" value="Unassembled WGS sequence"/>
</dbReference>
<dbReference type="EMBL" id="SUTK01000095">
    <property type="protein sequence ID" value="MBE6502652.1"/>
    <property type="molecule type" value="Genomic_DNA"/>
</dbReference>
<dbReference type="InterPro" id="IPR003744">
    <property type="entry name" value="YhhQ"/>
</dbReference>
<proteinExistence type="predicted"/>
<feature type="transmembrane region" description="Helical" evidence="1">
    <location>
        <begin position="20"/>
        <end position="41"/>
    </location>
</feature>
<keyword evidence="1" id="KW-0472">Membrane</keyword>
<reference evidence="2" key="1">
    <citation type="submission" date="2019-04" db="EMBL/GenBank/DDBJ databases">
        <title>Evolution of Biomass-Degrading Anaerobic Consortia Revealed by Metagenomics.</title>
        <authorList>
            <person name="Peng X."/>
        </authorList>
    </citation>
    <scope>NUCLEOTIDE SEQUENCE</scope>
    <source>
        <strain evidence="2">SIG18</strain>
    </source>
</reference>
<comment type="caution">
    <text evidence="2">The sequence shown here is derived from an EMBL/GenBank/DDBJ whole genome shotgun (WGS) entry which is preliminary data.</text>
</comment>
<evidence type="ECO:0000313" key="2">
    <source>
        <dbReference type="EMBL" id="MBE6502652.1"/>
    </source>
</evidence>
<keyword evidence="1" id="KW-0812">Transmembrane</keyword>
<keyword evidence="1" id="KW-1133">Transmembrane helix</keyword>
<sequence>MSFSSPNAPAFAILLSTTPRLFIAGLISYMLGNILNSKVLVKLKERYNDQLFVRCILSTVIGETV</sequence>
<organism evidence="2 3">
    <name type="scientific">Methanobrevibacter thaueri</name>
    <dbReference type="NCBI Taxonomy" id="190975"/>
    <lineage>
        <taxon>Archaea</taxon>
        <taxon>Methanobacteriati</taxon>
        <taxon>Methanobacteriota</taxon>
        <taxon>Methanomada group</taxon>
        <taxon>Methanobacteria</taxon>
        <taxon>Methanobacteriales</taxon>
        <taxon>Methanobacteriaceae</taxon>
        <taxon>Methanobrevibacter</taxon>
    </lineage>
</organism>
<accession>A0A8T3V7S7</accession>
<feature type="non-terminal residue" evidence="2">
    <location>
        <position position="65"/>
    </location>
</feature>